<proteinExistence type="predicted"/>
<evidence type="ECO:0000256" key="5">
    <source>
        <dbReference type="SAM" id="SignalP"/>
    </source>
</evidence>
<evidence type="ECO:0000313" key="6">
    <source>
        <dbReference type="EMBL" id="RZO73163.1"/>
    </source>
</evidence>
<dbReference type="PANTHER" id="PTHR10680:SF14">
    <property type="entry name" value="PEPTIDYL-GLYCINE ALPHA-AMIDATING MONOOXYGENASE"/>
    <property type="match status" value="1"/>
</dbReference>
<accession>A0A520RSD7</accession>
<protein>
    <recommendedName>
        <fullName evidence="8">6-bladed beta-propeller</fullName>
    </recommendedName>
</protein>
<dbReference type="SUPFAM" id="SSF63825">
    <property type="entry name" value="YWTD domain"/>
    <property type="match status" value="1"/>
</dbReference>
<dbReference type="GO" id="GO:0005576">
    <property type="term" value="C:extracellular region"/>
    <property type="evidence" value="ECO:0007669"/>
    <property type="project" value="TreeGrafter"/>
</dbReference>
<evidence type="ECO:0008006" key="8">
    <source>
        <dbReference type="Google" id="ProtNLM"/>
    </source>
</evidence>
<dbReference type="EMBL" id="SHAH01000133">
    <property type="protein sequence ID" value="RZO73163.1"/>
    <property type="molecule type" value="Genomic_DNA"/>
</dbReference>
<keyword evidence="2" id="KW-0677">Repeat</keyword>
<keyword evidence="1 5" id="KW-0732">Signal</keyword>
<evidence type="ECO:0000313" key="7">
    <source>
        <dbReference type="Proteomes" id="UP000320404"/>
    </source>
</evidence>
<feature type="chain" id="PRO_5021818205" description="6-bladed beta-propeller" evidence="5">
    <location>
        <begin position="36"/>
        <end position="363"/>
    </location>
</feature>
<comment type="caution">
    <text evidence="6">The sequence shown here is derived from an EMBL/GenBank/DDBJ whole genome shotgun (WGS) entry which is preliminary data.</text>
</comment>
<keyword evidence="3" id="KW-0325">Glycoprotein</keyword>
<sequence length="363" mass="39489">MQRSRKIAKPPVDAINTVLPTMFLALILASSAALGQTDAESVAHGVRNDLPRPYITQRDWGELPDNTAAWAAVTAVEPAPDGKTIYVVHRCFENSCEDRPEDPILKFDYDGKLLASFGQGLFVFPHGATVDHEGNLWVTDARANDDTGHQVFKFSPDGEVLLTLGRPGEGGSEPGLLYWPNDVVVDPRDGDIFVAESHRNGLNNRIAHFASDGSFIKAIGRKGEASGEMSEPHSLAMDSRGRLFVGDRENNRIQILSQEGEFIDEWTQFGRPSGIMITADDTIYVADSESGPDTGAGELMGIMKGIRIGSAIDGTVHSFIEDMEPLRDDHSGAEGVGVDHAGNVYGAVVRRRMLERHVLKSEP</sequence>
<dbReference type="Gene3D" id="2.120.10.30">
    <property type="entry name" value="TolB, C-terminal domain"/>
    <property type="match status" value="1"/>
</dbReference>
<feature type="signal peptide" evidence="5">
    <location>
        <begin position="1"/>
        <end position="35"/>
    </location>
</feature>
<feature type="repeat" description="NHL" evidence="4">
    <location>
        <begin position="219"/>
        <end position="259"/>
    </location>
</feature>
<feature type="repeat" description="NHL" evidence="4">
    <location>
        <begin position="164"/>
        <end position="212"/>
    </location>
</feature>
<dbReference type="AlphaFoldDB" id="A0A520RSD7"/>
<dbReference type="Pfam" id="PF01436">
    <property type="entry name" value="NHL"/>
    <property type="match status" value="1"/>
</dbReference>
<evidence type="ECO:0000256" key="2">
    <source>
        <dbReference type="ARBA" id="ARBA00022737"/>
    </source>
</evidence>
<dbReference type="PROSITE" id="PS51125">
    <property type="entry name" value="NHL"/>
    <property type="match status" value="3"/>
</dbReference>
<dbReference type="InterPro" id="IPR001258">
    <property type="entry name" value="NHL_repeat"/>
</dbReference>
<dbReference type="Proteomes" id="UP000320404">
    <property type="component" value="Unassembled WGS sequence"/>
</dbReference>
<evidence type="ECO:0000256" key="4">
    <source>
        <dbReference type="PROSITE-ProRule" id="PRU00504"/>
    </source>
</evidence>
<reference evidence="6 7" key="1">
    <citation type="submission" date="2019-02" db="EMBL/GenBank/DDBJ databases">
        <title>Prokaryotic population dynamics and viral predation in marine succession experiment using metagenomics: the confinement effect.</title>
        <authorList>
            <person name="Haro-Moreno J.M."/>
            <person name="Rodriguez-Valera F."/>
            <person name="Lopez-Perez M."/>
        </authorList>
    </citation>
    <scope>NUCLEOTIDE SEQUENCE [LARGE SCALE GENOMIC DNA]</scope>
    <source>
        <strain evidence="6">MED-G158</strain>
    </source>
</reference>
<dbReference type="InterPro" id="IPR011042">
    <property type="entry name" value="6-blade_b-propeller_TolB-like"/>
</dbReference>
<evidence type="ECO:0000256" key="1">
    <source>
        <dbReference type="ARBA" id="ARBA00022729"/>
    </source>
</evidence>
<organism evidence="6 7">
    <name type="scientific">OM182 bacterium</name>
    <dbReference type="NCBI Taxonomy" id="2510334"/>
    <lineage>
        <taxon>Bacteria</taxon>
        <taxon>Pseudomonadati</taxon>
        <taxon>Pseudomonadota</taxon>
        <taxon>Gammaproteobacteria</taxon>
        <taxon>OMG group</taxon>
        <taxon>OM182 clade</taxon>
    </lineage>
</organism>
<evidence type="ECO:0000256" key="3">
    <source>
        <dbReference type="ARBA" id="ARBA00023180"/>
    </source>
</evidence>
<gene>
    <name evidence="6" type="ORF">EVA69_06865</name>
</gene>
<dbReference type="PANTHER" id="PTHR10680">
    <property type="entry name" value="PEPTIDYL-GLYCINE ALPHA-AMIDATING MONOOXYGENASE"/>
    <property type="match status" value="1"/>
</dbReference>
<dbReference type="CDD" id="cd14958">
    <property type="entry name" value="NHL_PAL_like"/>
    <property type="match status" value="1"/>
</dbReference>
<name>A0A520RSD7_9GAMM</name>
<feature type="repeat" description="NHL" evidence="4">
    <location>
        <begin position="111"/>
        <end position="157"/>
    </location>
</feature>